<evidence type="ECO:0000256" key="1">
    <source>
        <dbReference type="ARBA" id="ARBA00023015"/>
    </source>
</evidence>
<dbReference type="AlphaFoldDB" id="B9YYH8"/>
<protein>
    <submittedName>
        <fullName evidence="5">Transcriptional regulator, AraC family</fullName>
    </submittedName>
</protein>
<accession>B9YYH8</accession>
<dbReference type="GO" id="GO:0003700">
    <property type="term" value="F:DNA-binding transcription factor activity"/>
    <property type="evidence" value="ECO:0007669"/>
    <property type="project" value="InterPro"/>
</dbReference>
<dbReference type="GO" id="GO:0043565">
    <property type="term" value="F:sequence-specific DNA binding"/>
    <property type="evidence" value="ECO:0007669"/>
    <property type="project" value="InterPro"/>
</dbReference>
<keyword evidence="3" id="KW-0804">Transcription</keyword>
<evidence type="ECO:0000313" key="5">
    <source>
        <dbReference type="EMBL" id="EEG10181.1"/>
    </source>
</evidence>
<evidence type="ECO:0000259" key="4">
    <source>
        <dbReference type="PROSITE" id="PS01124"/>
    </source>
</evidence>
<dbReference type="SUPFAM" id="SSF51182">
    <property type="entry name" value="RmlC-like cupins"/>
    <property type="match status" value="1"/>
</dbReference>
<dbReference type="Proteomes" id="UP000003165">
    <property type="component" value="Unassembled WGS sequence"/>
</dbReference>
<dbReference type="PROSITE" id="PS01124">
    <property type="entry name" value="HTH_ARAC_FAMILY_2"/>
    <property type="match status" value="1"/>
</dbReference>
<dbReference type="Gene3D" id="1.10.10.60">
    <property type="entry name" value="Homeodomain-like"/>
    <property type="match status" value="1"/>
</dbReference>
<keyword evidence="1" id="KW-0805">Transcription regulation</keyword>
<dbReference type="InterPro" id="IPR050204">
    <property type="entry name" value="AraC_XylS_family_regulators"/>
</dbReference>
<reference evidence="5 6" key="1">
    <citation type="submission" date="2009-02" db="EMBL/GenBank/DDBJ databases">
        <title>Sequencing of the draft genome and assembly of Lutiella nitroferrum 2002.</title>
        <authorList>
            <consortium name="US DOE Joint Genome Institute (JGI-PGF)"/>
            <person name="Lucas S."/>
            <person name="Copeland A."/>
            <person name="Lapidus A."/>
            <person name="Glavina del Rio T."/>
            <person name="Tice H."/>
            <person name="Bruce D."/>
            <person name="Goodwin L."/>
            <person name="Pitluck S."/>
            <person name="Larimer F."/>
            <person name="Land M.L."/>
            <person name="Hauser L."/>
            <person name="Coates J.D."/>
        </authorList>
    </citation>
    <scope>NUCLEOTIDE SEQUENCE [LARGE SCALE GENOMIC DNA]</scope>
    <source>
        <strain evidence="5 6">2002</strain>
    </source>
</reference>
<dbReference type="InterPro" id="IPR009057">
    <property type="entry name" value="Homeodomain-like_sf"/>
</dbReference>
<dbReference type="InterPro" id="IPR018060">
    <property type="entry name" value="HTH_AraC"/>
</dbReference>
<dbReference type="Pfam" id="PF07883">
    <property type="entry name" value="Cupin_2"/>
    <property type="match status" value="1"/>
</dbReference>
<name>B9YYH8_9NEIS</name>
<evidence type="ECO:0000256" key="2">
    <source>
        <dbReference type="ARBA" id="ARBA00023125"/>
    </source>
</evidence>
<evidence type="ECO:0000256" key="3">
    <source>
        <dbReference type="ARBA" id="ARBA00023163"/>
    </source>
</evidence>
<sequence>MNPSLSVRHYLPETQAHSHDHAQLVFGLDGALQVDVEGRAGRIAAQQLAVIPSACRHAFAGDGASSCLVLDVPCDAEALARLLGSGADAARRLLDTPGTRALTPALGALVSGLAALPSLDDLVIGRHGAALLLAGLAQPQPQPQPTLALPGLPLARLDAFIDRHCAHPLQVRDLAEQAGLAPSRFHERFLAETGLRPMEYVRRRRLRLARLLLITTTLPVGEVAARTGYASQSAFTSALVREYGETPSTLRRAARAESRAKPA</sequence>
<evidence type="ECO:0000313" key="6">
    <source>
        <dbReference type="Proteomes" id="UP000003165"/>
    </source>
</evidence>
<dbReference type="Gene3D" id="2.60.120.10">
    <property type="entry name" value="Jelly Rolls"/>
    <property type="match status" value="1"/>
</dbReference>
<dbReference type="Pfam" id="PF12833">
    <property type="entry name" value="HTH_18"/>
    <property type="match status" value="1"/>
</dbReference>
<dbReference type="InterPro" id="IPR013096">
    <property type="entry name" value="Cupin_2"/>
</dbReference>
<dbReference type="eggNOG" id="COG2207">
    <property type="taxonomic scope" value="Bacteria"/>
</dbReference>
<gene>
    <name evidence="5" type="ORF">FuraDRAFT_0163</name>
</gene>
<dbReference type="PANTHER" id="PTHR46796">
    <property type="entry name" value="HTH-TYPE TRANSCRIPTIONAL ACTIVATOR RHAS-RELATED"/>
    <property type="match status" value="1"/>
</dbReference>
<dbReference type="SMART" id="SM00342">
    <property type="entry name" value="HTH_ARAC"/>
    <property type="match status" value="1"/>
</dbReference>
<dbReference type="EMBL" id="ACIS01000001">
    <property type="protein sequence ID" value="EEG10181.1"/>
    <property type="molecule type" value="Genomic_DNA"/>
</dbReference>
<dbReference type="InterPro" id="IPR014710">
    <property type="entry name" value="RmlC-like_jellyroll"/>
</dbReference>
<dbReference type="SUPFAM" id="SSF46689">
    <property type="entry name" value="Homeodomain-like"/>
    <property type="match status" value="2"/>
</dbReference>
<dbReference type="RefSeq" id="WP_008952183.1">
    <property type="nucleotide sequence ID" value="NZ_ACIS01000001.1"/>
</dbReference>
<proteinExistence type="predicted"/>
<dbReference type="PANTHER" id="PTHR46796:SF10">
    <property type="entry name" value="TRANSCRIPTIONAL ACTIVATOR FEAR"/>
    <property type="match status" value="1"/>
</dbReference>
<feature type="domain" description="HTH araC/xylS-type" evidence="4">
    <location>
        <begin position="155"/>
        <end position="253"/>
    </location>
</feature>
<dbReference type="InterPro" id="IPR011051">
    <property type="entry name" value="RmlC_Cupin_sf"/>
</dbReference>
<comment type="caution">
    <text evidence="5">The sequence shown here is derived from an EMBL/GenBank/DDBJ whole genome shotgun (WGS) entry which is preliminary data.</text>
</comment>
<keyword evidence="6" id="KW-1185">Reference proteome</keyword>
<keyword evidence="2" id="KW-0238">DNA-binding</keyword>
<dbReference type="eggNOG" id="COG1917">
    <property type="taxonomic scope" value="Bacteria"/>
</dbReference>
<organism evidence="5 6">
    <name type="scientific">Pseudogulbenkiania ferrooxidans 2002</name>
    <dbReference type="NCBI Taxonomy" id="279714"/>
    <lineage>
        <taxon>Bacteria</taxon>
        <taxon>Pseudomonadati</taxon>
        <taxon>Pseudomonadota</taxon>
        <taxon>Betaproteobacteria</taxon>
        <taxon>Neisseriales</taxon>
        <taxon>Chromobacteriaceae</taxon>
        <taxon>Pseudogulbenkiania</taxon>
    </lineage>
</organism>